<keyword evidence="2" id="KW-1185">Reference proteome</keyword>
<protein>
    <submittedName>
        <fullName evidence="1">TBC1 domain family member 2B</fullName>
    </submittedName>
</protein>
<evidence type="ECO:0000313" key="2">
    <source>
        <dbReference type="Proteomes" id="UP000010552"/>
    </source>
</evidence>
<dbReference type="AlphaFoldDB" id="L5L507"/>
<dbReference type="Proteomes" id="UP000010552">
    <property type="component" value="Unassembled WGS sequence"/>
</dbReference>
<dbReference type="STRING" id="9402.L5L507"/>
<name>L5L507_PTEAL</name>
<organism evidence="1 2">
    <name type="scientific">Pteropus alecto</name>
    <name type="common">Black flying fox</name>
    <dbReference type="NCBI Taxonomy" id="9402"/>
    <lineage>
        <taxon>Eukaryota</taxon>
        <taxon>Metazoa</taxon>
        <taxon>Chordata</taxon>
        <taxon>Craniata</taxon>
        <taxon>Vertebrata</taxon>
        <taxon>Euteleostomi</taxon>
        <taxon>Mammalia</taxon>
        <taxon>Eutheria</taxon>
        <taxon>Laurasiatheria</taxon>
        <taxon>Chiroptera</taxon>
        <taxon>Yinpterochiroptera</taxon>
        <taxon>Pteropodoidea</taxon>
        <taxon>Pteropodidae</taxon>
        <taxon>Pteropodinae</taxon>
        <taxon>Pteropus</taxon>
    </lineage>
</organism>
<dbReference type="InParanoid" id="L5L507"/>
<proteinExistence type="predicted"/>
<dbReference type="SUPFAM" id="SSF50729">
    <property type="entry name" value="PH domain-like"/>
    <property type="match status" value="1"/>
</dbReference>
<evidence type="ECO:0000313" key="1">
    <source>
        <dbReference type="EMBL" id="ELK18351.1"/>
    </source>
</evidence>
<sequence length="254" mass="27444">MSLSELVLSSVELLGREVAPRDTPSSHPPHETQPVLSYSQDALPLGHLDIADACFSYQGPDDAAEPGAEPPAHFEVHSAGAVTVLKAPNRQLMTYWLQELQQKRWEYCNGLDMVKCDSRAPPTPGDFAKGLVARDSADFTSPHPNPSAEKARNVLAVETAPGELVGEQAASQPAPGHPNSINFSLKQWGTELNRLLWEAGPVLGLLQRQKPAQEKSSSKFTSLPRDRTSFLSLGPSPFSRTPGCPDPTLCVYVG</sequence>
<accession>L5L507</accession>
<gene>
    <name evidence="1" type="ORF">PAL_GLEAN10009604</name>
</gene>
<reference evidence="2" key="1">
    <citation type="journal article" date="2013" name="Science">
        <title>Comparative analysis of bat genomes provides insight into the evolution of flight and immunity.</title>
        <authorList>
            <person name="Zhang G."/>
            <person name="Cowled C."/>
            <person name="Shi Z."/>
            <person name="Huang Z."/>
            <person name="Bishop-Lilly K.A."/>
            <person name="Fang X."/>
            <person name="Wynne J.W."/>
            <person name="Xiong Z."/>
            <person name="Baker M.L."/>
            <person name="Zhao W."/>
            <person name="Tachedjian M."/>
            <person name="Zhu Y."/>
            <person name="Zhou P."/>
            <person name="Jiang X."/>
            <person name="Ng J."/>
            <person name="Yang L."/>
            <person name="Wu L."/>
            <person name="Xiao J."/>
            <person name="Feng Y."/>
            <person name="Chen Y."/>
            <person name="Sun X."/>
            <person name="Zhang Y."/>
            <person name="Marsh G.A."/>
            <person name="Crameri G."/>
            <person name="Broder C.C."/>
            <person name="Frey K.G."/>
            <person name="Wang L.F."/>
            <person name="Wang J."/>
        </authorList>
    </citation>
    <scope>NUCLEOTIDE SEQUENCE [LARGE SCALE GENOMIC DNA]</scope>
</reference>
<dbReference type="EMBL" id="KB030332">
    <property type="protein sequence ID" value="ELK18351.1"/>
    <property type="molecule type" value="Genomic_DNA"/>
</dbReference>
<dbReference type="InterPro" id="IPR011993">
    <property type="entry name" value="PH-like_dom_sf"/>
</dbReference>
<dbReference type="Gene3D" id="2.30.29.30">
    <property type="entry name" value="Pleckstrin-homology domain (PH domain)/Phosphotyrosine-binding domain (PTB)"/>
    <property type="match status" value="1"/>
</dbReference>